<keyword evidence="2" id="KW-0808">Transferase</keyword>
<keyword evidence="15" id="KW-1185">Reference proteome</keyword>
<evidence type="ECO:0000313" key="15">
    <source>
        <dbReference type="Proteomes" id="UP000717585"/>
    </source>
</evidence>
<keyword evidence="3 11" id="KW-0547">Nucleotide-binding</keyword>
<dbReference type="FunFam" id="3.30.200.20:FF:000040">
    <property type="entry name" value="Dual specificity mitogen-activated protein kinase kinase"/>
    <property type="match status" value="1"/>
</dbReference>
<evidence type="ECO:0000256" key="12">
    <source>
        <dbReference type="RuleBase" id="RU000304"/>
    </source>
</evidence>
<dbReference type="OrthoDB" id="10252354at2759"/>
<dbReference type="Gene3D" id="1.10.510.10">
    <property type="entry name" value="Transferase(Phosphotransferase) domain 1"/>
    <property type="match status" value="1"/>
</dbReference>
<evidence type="ECO:0000256" key="11">
    <source>
        <dbReference type="PROSITE-ProRule" id="PRU10141"/>
    </source>
</evidence>
<evidence type="ECO:0000256" key="6">
    <source>
        <dbReference type="ARBA" id="ARBA00038035"/>
    </source>
</evidence>
<dbReference type="PROSITE" id="PS50011">
    <property type="entry name" value="PROTEIN_KINASE_DOM"/>
    <property type="match status" value="1"/>
</dbReference>
<comment type="catalytic activity">
    <reaction evidence="10">
        <text>L-tyrosyl-[protein] + ATP = O-phospho-L-tyrosyl-[protein] + ADP + H(+)</text>
        <dbReference type="Rhea" id="RHEA:10596"/>
        <dbReference type="Rhea" id="RHEA-COMP:10136"/>
        <dbReference type="Rhea" id="RHEA-COMP:20101"/>
        <dbReference type="ChEBI" id="CHEBI:15378"/>
        <dbReference type="ChEBI" id="CHEBI:30616"/>
        <dbReference type="ChEBI" id="CHEBI:46858"/>
        <dbReference type="ChEBI" id="CHEBI:61978"/>
        <dbReference type="ChEBI" id="CHEBI:456216"/>
        <dbReference type="EC" id="2.7.12.2"/>
    </reaction>
</comment>
<dbReference type="PANTHER" id="PTHR48013:SF9">
    <property type="entry name" value="DUAL SPECIFICITY MITOGEN-ACTIVATED PROTEIN KINASE KINASE 5"/>
    <property type="match status" value="1"/>
</dbReference>
<reference evidence="14" key="1">
    <citation type="submission" date="2021-05" db="EMBL/GenBank/DDBJ databases">
        <title>A free-living protist that lacks canonical eukaryotic 1 DNA replication and segregation systems.</title>
        <authorList>
            <person name="Salas-Leiva D.E."/>
            <person name="Tromer E.C."/>
            <person name="Curtis B.A."/>
            <person name="Jerlstrom-Hultqvist J."/>
            <person name="Kolisko M."/>
            <person name="Yi Z."/>
            <person name="Salas-Leiva J.S."/>
            <person name="Gallot-Lavallee L."/>
            <person name="Kops G.J.P.L."/>
            <person name="Archibald J.M."/>
            <person name="Simpson A.G.B."/>
            <person name="Roger A.J."/>
        </authorList>
    </citation>
    <scope>NUCLEOTIDE SEQUENCE</scope>
    <source>
        <strain evidence="14">BICM</strain>
    </source>
</reference>
<dbReference type="EMBL" id="JAHDYR010000011">
    <property type="protein sequence ID" value="KAG9395486.1"/>
    <property type="molecule type" value="Genomic_DNA"/>
</dbReference>
<evidence type="ECO:0000256" key="9">
    <source>
        <dbReference type="ARBA" id="ARBA00049299"/>
    </source>
</evidence>
<proteinExistence type="inferred from homology"/>
<keyword evidence="1 12" id="KW-0723">Serine/threonine-protein kinase</keyword>
<dbReference type="SUPFAM" id="SSF56112">
    <property type="entry name" value="Protein kinase-like (PK-like)"/>
    <property type="match status" value="1"/>
</dbReference>
<dbReference type="Gene3D" id="3.30.200.20">
    <property type="entry name" value="Phosphorylase Kinase, domain 1"/>
    <property type="match status" value="1"/>
</dbReference>
<sequence>MPRRGLSLRIDTAMNNNPKNMSDSGTWNFNNDRRLHVGRSGIRQSSLATSSSFVPHETKIKREDLETIGTLGQGSSGQVEKVVHLPTNTVLALKTVAIAENEDVQKNLFKELLALTRVRCPQVVSFYDAFSNEAHIDMVLEYMDAGSLASPLFHHVPENLLRLMAVSLFRGLSHMHTSHYIHRDIKPANILVNTKGEVKLTDFGVAAELDHTLAQANSWVGTMVYMSPERINGGSYSFAADIWALGLTVMEVAMGRFPLAPTMEDAGSFLDVMDIIVSQEIPRLPDEFSPEFQHFISLCLKKDVAERPMAPTLLEHPWLEGLANVSHEEVSAQIKAGMGL</sequence>
<accession>A0A8J6E3E0</accession>
<keyword evidence="5 11" id="KW-0067">ATP-binding</keyword>
<evidence type="ECO:0000256" key="3">
    <source>
        <dbReference type="ARBA" id="ARBA00022741"/>
    </source>
</evidence>
<comment type="catalytic activity">
    <reaction evidence="9">
        <text>L-threonyl-[protein] + ATP = O-phospho-L-threonyl-[protein] + ADP + H(+)</text>
        <dbReference type="Rhea" id="RHEA:46608"/>
        <dbReference type="Rhea" id="RHEA-COMP:11060"/>
        <dbReference type="Rhea" id="RHEA-COMP:11605"/>
        <dbReference type="ChEBI" id="CHEBI:15378"/>
        <dbReference type="ChEBI" id="CHEBI:30013"/>
        <dbReference type="ChEBI" id="CHEBI:30616"/>
        <dbReference type="ChEBI" id="CHEBI:61977"/>
        <dbReference type="ChEBI" id="CHEBI:456216"/>
        <dbReference type="EC" id="2.7.12.2"/>
    </reaction>
</comment>
<dbReference type="PROSITE" id="PS00108">
    <property type="entry name" value="PROTEIN_KINASE_ST"/>
    <property type="match status" value="1"/>
</dbReference>
<dbReference type="GO" id="GO:0005524">
    <property type="term" value="F:ATP binding"/>
    <property type="evidence" value="ECO:0007669"/>
    <property type="project" value="UniProtKB-UniRule"/>
</dbReference>
<dbReference type="InterPro" id="IPR000719">
    <property type="entry name" value="Prot_kinase_dom"/>
</dbReference>
<dbReference type="SMART" id="SM00220">
    <property type="entry name" value="S_TKc"/>
    <property type="match status" value="1"/>
</dbReference>
<evidence type="ECO:0000313" key="14">
    <source>
        <dbReference type="EMBL" id="KAG9395486.1"/>
    </source>
</evidence>
<evidence type="ECO:0000256" key="2">
    <source>
        <dbReference type="ARBA" id="ARBA00022679"/>
    </source>
</evidence>
<comment type="caution">
    <text evidence="14">The sequence shown here is derived from an EMBL/GenBank/DDBJ whole genome shotgun (WGS) entry which is preliminary data.</text>
</comment>
<dbReference type="EC" id="2.7.12.2" evidence="7"/>
<evidence type="ECO:0000256" key="4">
    <source>
        <dbReference type="ARBA" id="ARBA00022777"/>
    </source>
</evidence>
<comment type="similarity">
    <text evidence="6">Belongs to the protein kinase superfamily. STE Ser/Thr protein kinase family. MAP kinase kinase subfamily.</text>
</comment>
<dbReference type="InterPro" id="IPR008271">
    <property type="entry name" value="Ser/Thr_kinase_AS"/>
</dbReference>
<protein>
    <recommendedName>
        <fullName evidence="7">mitogen-activated protein kinase kinase</fullName>
        <ecNumber evidence="7">2.7.12.2</ecNumber>
    </recommendedName>
</protein>
<keyword evidence="4 14" id="KW-0418">Kinase</keyword>
<evidence type="ECO:0000256" key="10">
    <source>
        <dbReference type="ARBA" id="ARBA00051693"/>
    </source>
</evidence>
<dbReference type="Proteomes" id="UP000717585">
    <property type="component" value="Unassembled WGS sequence"/>
</dbReference>
<evidence type="ECO:0000256" key="1">
    <source>
        <dbReference type="ARBA" id="ARBA00022527"/>
    </source>
</evidence>
<dbReference type="PANTHER" id="PTHR48013">
    <property type="entry name" value="DUAL SPECIFICITY MITOGEN-ACTIVATED PROTEIN KINASE KINASE 5-RELATED"/>
    <property type="match status" value="1"/>
</dbReference>
<feature type="domain" description="Protein kinase" evidence="13">
    <location>
        <begin position="65"/>
        <end position="319"/>
    </location>
</feature>
<dbReference type="GO" id="GO:0004674">
    <property type="term" value="F:protein serine/threonine kinase activity"/>
    <property type="evidence" value="ECO:0007669"/>
    <property type="project" value="UniProtKB-KW"/>
</dbReference>
<evidence type="ECO:0000256" key="7">
    <source>
        <dbReference type="ARBA" id="ARBA00038999"/>
    </source>
</evidence>
<dbReference type="Pfam" id="PF00069">
    <property type="entry name" value="Pkinase"/>
    <property type="match status" value="1"/>
</dbReference>
<gene>
    <name evidence="14" type="ORF">J8273_3062</name>
</gene>
<dbReference type="PROSITE" id="PS00107">
    <property type="entry name" value="PROTEIN_KINASE_ATP"/>
    <property type="match status" value="1"/>
</dbReference>
<dbReference type="GO" id="GO:0004708">
    <property type="term" value="F:MAP kinase kinase activity"/>
    <property type="evidence" value="ECO:0007669"/>
    <property type="project" value="UniProtKB-EC"/>
</dbReference>
<organism evidence="14 15">
    <name type="scientific">Carpediemonas membranifera</name>
    <dbReference type="NCBI Taxonomy" id="201153"/>
    <lineage>
        <taxon>Eukaryota</taxon>
        <taxon>Metamonada</taxon>
        <taxon>Carpediemonas-like organisms</taxon>
        <taxon>Carpediemonas</taxon>
    </lineage>
</organism>
<name>A0A8J6E3E0_9EUKA</name>
<evidence type="ECO:0000256" key="8">
    <source>
        <dbReference type="ARBA" id="ARBA00049014"/>
    </source>
</evidence>
<evidence type="ECO:0000259" key="13">
    <source>
        <dbReference type="PROSITE" id="PS50011"/>
    </source>
</evidence>
<evidence type="ECO:0000256" key="5">
    <source>
        <dbReference type="ARBA" id="ARBA00022840"/>
    </source>
</evidence>
<comment type="catalytic activity">
    <reaction evidence="8">
        <text>L-seryl-[protein] + ATP = O-phospho-L-seryl-[protein] + ADP + H(+)</text>
        <dbReference type="Rhea" id="RHEA:17989"/>
        <dbReference type="Rhea" id="RHEA-COMP:9863"/>
        <dbReference type="Rhea" id="RHEA-COMP:11604"/>
        <dbReference type="ChEBI" id="CHEBI:15378"/>
        <dbReference type="ChEBI" id="CHEBI:29999"/>
        <dbReference type="ChEBI" id="CHEBI:30616"/>
        <dbReference type="ChEBI" id="CHEBI:83421"/>
        <dbReference type="ChEBI" id="CHEBI:456216"/>
        <dbReference type="EC" id="2.7.12.2"/>
    </reaction>
</comment>
<dbReference type="CDD" id="cd06623">
    <property type="entry name" value="PKc_MAPKK_plant_like"/>
    <property type="match status" value="1"/>
</dbReference>
<dbReference type="AlphaFoldDB" id="A0A8J6E3E0"/>
<dbReference type="InterPro" id="IPR011009">
    <property type="entry name" value="Kinase-like_dom_sf"/>
</dbReference>
<dbReference type="InterPro" id="IPR017441">
    <property type="entry name" value="Protein_kinase_ATP_BS"/>
</dbReference>
<feature type="binding site" evidence="11">
    <location>
        <position position="94"/>
    </location>
    <ligand>
        <name>ATP</name>
        <dbReference type="ChEBI" id="CHEBI:30616"/>
    </ligand>
</feature>